<dbReference type="STRING" id="1918946.VPAL9027_02239"/>
<reference evidence="2 3" key="1">
    <citation type="submission" date="2017-02" db="EMBL/GenBank/DDBJ databases">
        <authorList>
            <person name="Peterson S.W."/>
        </authorList>
    </citation>
    <scope>NUCLEOTIDE SEQUENCE [LARGE SCALE GENOMIC DNA]</scope>
    <source>
        <strain evidence="2 3">CECT 9027</strain>
    </source>
</reference>
<name>A0A1R4B5R4_9VIBR</name>
<evidence type="ECO:0000313" key="3">
    <source>
        <dbReference type="Proteomes" id="UP000189475"/>
    </source>
</evidence>
<evidence type="ECO:0000259" key="1">
    <source>
        <dbReference type="Pfam" id="PF23951"/>
    </source>
</evidence>
<evidence type="ECO:0000313" key="2">
    <source>
        <dbReference type="EMBL" id="SJL84257.1"/>
    </source>
</evidence>
<feature type="domain" description="DUF7282" evidence="1">
    <location>
        <begin position="78"/>
        <end position="180"/>
    </location>
</feature>
<dbReference type="InterPro" id="IPR055706">
    <property type="entry name" value="Slg1/2_DUF7282"/>
</dbReference>
<accession>A0A1R4B5R4</accession>
<sequence length="185" mass="20352">MIVNAYKCRFSLFIHTLIQPAVFYRGLVHCYISLPNEDLNVENTVKKWTKRFALSALLISSSSIAMAAGHMMDVGVYSHDQDVSHGTVTADMIKSETNGWLVVHRTDKNMKPGPVVGYAPLKMGENYDVSAILTEEIESGDMLMLMLHSEAGGKKMGVFEYTLGAKEDGPVRSHGKLVTSVITAK</sequence>
<proteinExistence type="predicted"/>
<dbReference type="AlphaFoldDB" id="A0A1R4B5R4"/>
<gene>
    <name evidence="2" type="ORF">VPAL9027_02239</name>
</gene>
<keyword evidence="3" id="KW-1185">Reference proteome</keyword>
<protein>
    <recommendedName>
        <fullName evidence="1">DUF7282 domain-containing protein</fullName>
    </recommendedName>
</protein>
<dbReference type="Proteomes" id="UP000189475">
    <property type="component" value="Unassembled WGS sequence"/>
</dbReference>
<dbReference type="Pfam" id="PF23951">
    <property type="entry name" value="DUF7282"/>
    <property type="match status" value="1"/>
</dbReference>
<dbReference type="EMBL" id="FUFT01000005">
    <property type="protein sequence ID" value="SJL84257.1"/>
    <property type="molecule type" value="Genomic_DNA"/>
</dbReference>
<organism evidence="2 3">
    <name type="scientific">Vibrio palustris</name>
    <dbReference type="NCBI Taxonomy" id="1918946"/>
    <lineage>
        <taxon>Bacteria</taxon>
        <taxon>Pseudomonadati</taxon>
        <taxon>Pseudomonadota</taxon>
        <taxon>Gammaproteobacteria</taxon>
        <taxon>Vibrionales</taxon>
        <taxon>Vibrionaceae</taxon>
        <taxon>Vibrio</taxon>
    </lineage>
</organism>